<dbReference type="Pfam" id="PF18928">
    <property type="entry name" value="DUF5677"/>
    <property type="match status" value="1"/>
</dbReference>
<name>A0A0H5DRI2_9BACT</name>
<dbReference type="EMBL" id="CWGJ01000026">
    <property type="protein sequence ID" value="CRX39197.1"/>
    <property type="molecule type" value="Genomic_DNA"/>
</dbReference>
<accession>A0A0H5DRI2</accession>
<gene>
    <name evidence="1" type="ORF">ELAC_1872</name>
</gene>
<organism evidence="1 2">
    <name type="scientific">Estrella lausannensis</name>
    <dbReference type="NCBI Taxonomy" id="483423"/>
    <lineage>
        <taxon>Bacteria</taxon>
        <taxon>Pseudomonadati</taxon>
        <taxon>Chlamydiota</taxon>
        <taxon>Chlamydiia</taxon>
        <taxon>Parachlamydiales</taxon>
        <taxon>Candidatus Criblamydiaceae</taxon>
        <taxon>Estrella</taxon>
    </lineage>
</organism>
<protein>
    <submittedName>
        <fullName evidence="1">Uncharacterized protein</fullName>
    </submittedName>
</protein>
<dbReference type="Proteomes" id="UP000220251">
    <property type="component" value="Unassembled WGS sequence"/>
</dbReference>
<proteinExistence type="predicted"/>
<dbReference type="InterPro" id="IPR043733">
    <property type="entry name" value="DUF5677"/>
</dbReference>
<evidence type="ECO:0000313" key="1">
    <source>
        <dbReference type="EMBL" id="CRX39197.1"/>
    </source>
</evidence>
<dbReference type="AlphaFoldDB" id="A0A0H5DRI2"/>
<sequence length="259" mass="30005">MTDLSSLGSLLDFGVKCMEQQKIKITKLRGVKKVFFPMLVAAHSYTEGIFRLCEENRSPPANALLRPLCENLINARFLFCNRRKHVHVFYLDSLLERKKQLEHALRFIRHNPQRASETNVSIKDVEKTLKKIATQEKKVRKKIEKFPGALILDTQGRAHHVDKHNTDNQIESISLEWLYILIFRNLSASTHIKFLDFRRYFKKEGSEIVVFLSGNSEETEGVVALAGYFYKELLGTFLKLFKSSLLAKFEKSYHQTPVS</sequence>
<keyword evidence="2" id="KW-1185">Reference proteome</keyword>
<reference evidence="2" key="1">
    <citation type="submission" date="2015-06" db="EMBL/GenBank/DDBJ databases">
        <authorList>
            <person name="Bertelli C."/>
        </authorList>
    </citation>
    <scope>NUCLEOTIDE SEQUENCE [LARGE SCALE GENOMIC DNA]</scope>
    <source>
        <strain evidence="2">CRIB-30</strain>
    </source>
</reference>
<evidence type="ECO:0000313" key="2">
    <source>
        <dbReference type="Proteomes" id="UP000220251"/>
    </source>
</evidence>